<name>A0ABV2TU39_9FLAO</name>
<comment type="caution">
    <text evidence="1">The sequence shown here is derived from an EMBL/GenBank/DDBJ whole genome shotgun (WGS) entry which is preliminary data.</text>
</comment>
<accession>A0ABV2TU39</accession>
<gene>
    <name evidence="1" type="ORF">ABXZ32_05255</name>
</gene>
<dbReference type="RefSeq" id="WP_354617620.1">
    <property type="nucleotide sequence ID" value="NZ_JBEWYP010000002.1"/>
</dbReference>
<sequence>MKARIVVIDLLAEAGHTKFVQETLKILDLKYDVLFVSSNSYLQKIKFSNSITLNDELFHYKNKYEFVNSQRRVIKKISNLNIIKRSDHILLTSFENISLSLFWRRKNKTFLYLHNNLDRGKLSSFLFNRINSNLSFFVFEEYIKNYLKKLSNECYHIPHPLSLIEHKPKSTSPKDFIFAPNLEFKSLSFKKALAFSQKSGLPLILKGEIMNRYGQNVISKPYFENYTDLIYNATYIILNIPYNYRISNIFYECMSFNKKIILLEGYGKFGAEMKKFYPYNIYVGDLNDVEFNNLNNSKFLHQHSVKNIIEKYETIFK</sequence>
<evidence type="ECO:0000313" key="1">
    <source>
        <dbReference type="EMBL" id="MET7028788.1"/>
    </source>
</evidence>
<dbReference type="EMBL" id="JBEWYP010000002">
    <property type="protein sequence ID" value="MET7028788.1"/>
    <property type="molecule type" value="Genomic_DNA"/>
</dbReference>
<proteinExistence type="predicted"/>
<dbReference type="Proteomes" id="UP001549773">
    <property type="component" value="Unassembled WGS sequence"/>
</dbReference>
<evidence type="ECO:0000313" key="2">
    <source>
        <dbReference type="Proteomes" id="UP001549773"/>
    </source>
</evidence>
<protein>
    <recommendedName>
        <fullName evidence="3">Glycosyl transferase family 1 domain-containing protein</fullName>
    </recommendedName>
</protein>
<reference evidence="1 2" key="1">
    <citation type="submission" date="2024-07" db="EMBL/GenBank/DDBJ databases">
        <title>The genome sequence of type strain Sediminicola luteus GDMCC 1.2596T.</title>
        <authorList>
            <person name="Liu Y."/>
        </authorList>
    </citation>
    <scope>NUCLEOTIDE SEQUENCE [LARGE SCALE GENOMIC DNA]</scope>
    <source>
        <strain evidence="1 2">GDMCC 1.2596</strain>
    </source>
</reference>
<organism evidence="1 2">
    <name type="scientific">Sediminicola luteus</name>
    <dbReference type="NCBI Taxonomy" id="319238"/>
    <lineage>
        <taxon>Bacteria</taxon>
        <taxon>Pseudomonadati</taxon>
        <taxon>Bacteroidota</taxon>
        <taxon>Flavobacteriia</taxon>
        <taxon>Flavobacteriales</taxon>
        <taxon>Flavobacteriaceae</taxon>
        <taxon>Sediminicola</taxon>
    </lineage>
</organism>
<keyword evidence="2" id="KW-1185">Reference proteome</keyword>
<evidence type="ECO:0008006" key="3">
    <source>
        <dbReference type="Google" id="ProtNLM"/>
    </source>
</evidence>